<sequence length="533" mass="59201">MVECTAGRCVGFDVNVRPSRDGPASSIVGVVSRLARLALRENFIQPTKNAKTNATPPRTPPVIALTGGLLRDVEWPNQASVDSEPIPALRRADHLGGHWHQKESHVKPYADLPERRTSEIEHKVPTPAREDGGGTETVPLERRLASRPNVLSSWPHSRHSEVPEKAQLRAGIVDSVICRHGHNSKRKDREKREESHSRASWGIKREGGRGSYQPASTLRGCNASKRRPAAGACDRYWDIPRPSKLTVNEARRGLQLRRVEMIFEMAGDKENPRWVLLSDDSVLAEVIRSMVKATCYDDSEGQSTEDKESEDRPELRARKQRGLRIYVGSNTIQKEKDLNVIQRTIVNHQVLQRVYSESERFPKIIKSRQAQSTLESYGTLDPAVPKGRIYSPSYTVPRLADPGSRSPHKPYYRTGISGTYTPSEAGRHDTKFAPAIGIHQRAMFDGWKEHLTADPGASGPDYFVSAWTRVATREAAGALPRSLDKLAMKRLLRQEAQSGRLPSQAALGTSQSNPLEEGIEILCGTSVAGLGLW</sequence>
<reference evidence="2" key="1">
    <citation type="submission" date="2023-03" db="EMBL/GenBank/DDBJ databases">
        <title>Massive genome expansion in bonnet fungi (Mycena s.s.) driven by repeated elements and novel gene families across ecological guilds.</title>
        <authorList>
            <consortium name="Lawrence Berkeley National Laboratory"/>
            <person name="Harder C.B."/>
            <person name="Miyauchi S."/>
            <person name="Viragh M."/>
            <person name="Kuo A."/>
            <person name="Thoen E."/>
            <person name="Andreopoulos B."/>
            <person name="Lu D."/>
            <person name="Skrede I."/>
            <person name="Drula E."/>
            <person name="Henrissat B."/>
            <person name="Morin E."/>
            <person name="Kohler A."/>
            <person name="Barry K."/>
            <person name="LaButti K."/>
            <person name="Morin E."/>
            <person name="Salamov A."/>
            <person name="Lipzen A."/>
            <person name="Mereny Z."/>
            <person name="Hegedus B."/>
            <person name="Baldrian P."/>
            <person name="Stursova M."/>
            <person name="Weitz H."/>
            <person name="Taylor A."/>
            <person name="Grigoriev I.V."/>
            <person name="Nagy L.G."/>
            <person name="Martin F."/>
            <person name="Kauserud H."/>
        </authorList>
    </citation>
    <scope>NUCLEOTIDE SEQUENCE</scope>
    <source>
        <strain evidence="2">CBHHK200</strain>
    </source>
</reference>
<evidence type="ECO:0000313" key="2">
    <source>
        <dbReference type="EMBL" id="KAJ7032623.1"/>
    </source>
</evidence>
<feature type="compositionally biased region" description="Basic and acidic residues" evidence="1">
    <location>
        <begin position="190"/>
        <end position="208"/>
    </location>
</feature>
<feature type="region of interest" description="Disordered" evidence="1">
    <location>
        <begin position="124"/>
        <end position="222"/>
    </location>
</feature>
<feature type="region of interest" description="Disordered" evidence="1">
    <location>
        <begin position="393"/>
        <end position="428"/>
    </location>
</feature>
<dbReference type="AlphaFoldDB" id="A0AAD6SRN9"/>
<protein>
    <submittedName>
        <fullName evidence="2">Uncharacterized protein</fullName>
    </submittedName>
</protein>
<proteinExistence type="predicted"/>
<feature type="region of interest" description="Disordered" evidence="1">
    <location>
        <begin position="297"/>
        <end position="316"/>
    </location>
</feature>
<dbReference type="Proteomes" id="UP001218188">
    <property type="component" value="Unassembled WGS sequence"/>
</dbReference>
<gene>
    <name evidence="2" type="ORF">C8F04DRAFT_1357591</name>
</gene>
<dbReference type="EMBL" id="JARJCM010000071">
    <property type="protein sequence ID" value="KAJ7032623.1"/>
    <property type="molecule type" value="Genomic_DNA"/>
</dbReference>
<feature type="compositionally biased region" description="Basic residues" evidence="1">
    <location>
        <begin position="179"/>
        <end position="189"/>
    </location>
</feature>
<keyword evidence="3" id="KW-1185">Reference proteome</keyword>
<evidence type="ECO:0000313" key="3">
    <source>
        <dbReference type="Proteomes" id="UP001218188"/>
    </source>
</evidence>
<accession>A0AAD6SRN9</accession>
<feature type="compositionally biased region" description="Basic and acidic residues" evidence="1">
    <location>
        <begin position="304"/>
        <end position="316"/>
    </location>
</feature>
<comment type="caution">
    <text evidence="2">The sequence shown here is derived from an EMBL/GenBank/DDBJ whole genome shotgun (WGS) entry which is preliminary data.</text>
</comment>
<feature type="compositionally biased region" description="Basic and acidic residues" evidence="1">
    <location>
        <begin position="158"/>
        <end position="167"/>
    </location>
</feature>
<evidence type="ECO:0000256" key="1">
    <source>
        <dbReference type="SAM" id="MobiDB-lite"/>
    </source>
</evidence>
<name>A0AAD6SRN9_9AGAR</name>
<organism evidence="2 3">
    <name type="scientific">Mycena alexandri</name>
    <dbReference type="NCBI Taxonomy" id="1745969"/>
    <lineage>
        <taxon>Eukaryota</taxon>
        <taxon>Fungi</taxon>
        <taxon>Dikarya</taxon>
        <taxon>Basidiomycota</taxon>
        <taxon>Agaricomycotina</taxon>
        <taxon>Agaricomycetes</taxon>
        <taxon>Agaricomycetidae</taxon>
        <taxon>Agaricales</taxon>
        <taxon>Marasmiineae</taxon>
        <taxon>Mycenaceae</taxon>
        <taxon>Mycena</taxon>
    </lineage>
</organism>